<dbReference type="EMBL" id="GL732536">
    <property type="protein sequence ID" value="EFX83585.1"/>
    <property type="molecule type" value="Genomic_DNA"/>
</dbReference>
<evidence type="ECO:0000313" key="3">
    <source>
        <dbReference type="Proteomes" id="UP000000305"/>
    </source>
</evidence>
<evidence type="ECO:0000313" key="2">
    <source>
        <dbReference type="EMBL" id="EFX83585.1"/>
    </source>
</evidence>
<dbReference type="Proteomes" id="UP000000305">
    <property type="component" value="Unassembled WGS sequence"/>
</dbReference>
<name>E9G9L3_DAPPU</name>
<dbReference type="HOGENOM" id="CLU_1847123_0_0_1"/>
<accession>E9G9L3</accession>
<keyword evidence="3" id="KW-1185">Reference proteome</keyword>
<reference evidence="2 3" key="1">
    <citation type="journal article" date="2011" name="Science">
        <title>The ecoresponsive genome of Daphnia pulex.</title>
        <authorList>
            <person name="Colbourne J.K."/>
            <person name="Pfrender M.E."/>
            <person name="Gilbert D."/>
            <person name="Thomas W.K."/>
            <person name="Tucker A."/>
            <person name="Oakley T.H."/>
            <person name="Tokishita S."/>
            <person name="Aerts A."/>
            <person name="Arnold G.J."/>
            <person name="Basu M.K."/>
            <person name="Bauer D.J."/>
            <person name="Caceres C.E."/>
            <person name="Carmel L."/>
            <person name="Casola C."/>
            <person name="Choi J.H."/>
            <person name="Detter J.C."/>
            <person name="Dong Q."/>
            <person name="Dusheyko S."/>
            <person name="Eads B.D."/>
            <person name="Frohlich T."/>
            <person name="Geiler-Samerotte K.A."/>
            <person name="Gerlach D."/>
            <person name="Hatcher P."/>
            <person name="Jogdeo S."/>
            <person name="Krijgsveld J."/>
            <person name="Kriventseva E.V."/>
            <person name="Kultz D."/>
            <person name="Laforsch C."/>
            <person name="Lindquist E."/>
            <person name="Lopez J."/>
            <person name="Manak J.R."/>
            <person name="Muller J."/>
            <person name="Pangilinan J."/>
            <person name="Patwardhan R.P."/>
            <person name="Pitluck S."/>
            <person name="Pritham E.J."/>
            <person name="Rechtsteiner A."/>
            <person name="Rho M."/>
            <person name="Rogozin I.B."/>
            <person name="Sakarya O."/>
            <person name="Salamov A."/>
            <person name="Schaack S."/>
            <person name="Shapiro H."/>
            <person name="Shiga Y."/>
            <person name="Skalitzky C."/>
            <person name="Smith Z."/>
            <person name="Souvorov A."/>
            <person name="Sung W."/>
            <person name="Tang Z."/>
            <person name="Tsuchiya D."/>
            <person name="Tu H."/>
            <person name="Vos H."/>
            <person name="Wang M."/>
            <person name="Wolf Y.I."/>
            <person name="Yamagata H."/>
            <person name="Yamada T."/>
            <person name="Ye Y."/>
            <person name="Shaw J.R."/>
            <person name="Andrews J."/>
            <person name="Crease T.J."/>
            <person name="Tang H."/>
            <person name="Lucas S.M."/>
            <person name="Robertson H.M."/>
            <person name="Bork P."/>
            <person name="Koonin E.V."/>
            <person name="Zdobnov E.M."/>
            <person name="Grigoriev I.V."/>
            <person name="Lynch M."/>
            <person name="Boore J.L."/>
        </authorList>
    </citation>
    <scope>NUCLEOTIDE SEQUENCE [LARGE SCALE GENOMIC DNA]</scope>
</reference>
<dbReference type="AlphaFoldDB" id="E9G9L3"/>
<evidence type="ECO:0000256" key="1">
    <source>
        <dbReference type="SAM" id="MobiDB-lite"/>
    </source>
</evidence>
<feature type="compositionally biased region" description="Basic and acidic residues" evidence="1">
    <location>
        <begin position="1"/>
        <end position="19"/>
    </location>
</feature>
<protein>
    <submittedName>
        <fullName evidence="2">Uncharacterized protein</fullName>
    </submittedName>
</protein>
<organism evidence="2 3">
    <name type="scientific">Daphnia pulex</name>
    <name type="common">Water flea</name>
    <dbReference type="NCBI Taxonomy" id="6669"/>
    <lineage>
        <taxon>Eukaryota</taxon>
        <taxon>Metazoa</taxon>
        <taxon>Ecdysozoa</taxon>
        <taxon>Arthropoda</taxon>
        <taxon>Crustacea</taxon>
        <taxon>Branchiopoda</taxon>
        <taxon>Diplostraca</taxon>
        <taxon>Cladocera</taxon>
        <taxon>Anomopoda</taxon>
        <taxon>Daphniidae</taxon>
        <taxon>Daphnia</taxon>
    </lineage>
</organism>
<sequence length="139" mass="14721">MLSRSREEVVSKDGGERRLLHGQKLNTRITYREVPGNSKTSAKTVTTPTALKSPVPLPPATTPKIFDGGRGRGRGTDIQGNTILTPTAKTPMVIRGCGPSPGGKQGLGNLTLLICDRTVQQDPATISQTLLHPVDSVSP</sequence>
<feature type="compositionally biased region" description="Polar residues" evidence="1">
    <location>
        <begin position="37"/>
        <end position="50"/>
    </location>
</feature>
<gene>
    <name evidence="2" type="ORF">DAPPUDRAFT_301617</name>
</gene>
<dbReference type="KEGG" id="dpx:DAPPUDRAFT_301617"/>
<feature type="region of interest" description="Disordered" evidence="1">
    <location>
        <begin position="33"/>
        <end position="83"/>
    </location>
</feature>
<feature type="region of interest" description="Disordered" evidence="1">
    <location>
        <begin position="1"/>
        <end position="20"/>
    </location>
</feature>
<dbReference type="InParanoid" id="E9G9L3"/>
<proteinExistence type="predicted"/>